<name>A0A397JGN0_9GLOM</name>
<evidence type="ECO:0000313" key="2">
    <source>
        <dbReference type="Proteomes" id="UP000266861"/>
    </source>
</evidence>
<sequence>MSKRIAYLNSEIKFSFLLKDKDGNTNVIILNQFLSRHKITLSILRKIRADHAFRVYRGKNNSCRQILRQLAYRHKIDHTLSVEHYDAINDRPIMYLDTSSIIPAPRLIFPIIK</sequence>
<dbReference type="EMBL" id="PQFF01000032">
    <property type="protein sequence ID" value="RHZ87449.1"/>
    <property type="molecule type" value="Genomic_DNA"/>
</dbReference>
<reference evidence="1 2" key="1">
    <citation type="submission" date="2018-08" db="EMBL/GenBank/DDBJ databases">
        <title>Genome and evolution of the arbuscular mycorrhizal fungus Diversispora epigaea (formerly Glomus versiforme) and its bacterial endosymbionts.</title>
        <authorList>
            <person name="Sun X."/>
            <person name="Fei Z."/>
            <person name="Harrison M."/>
        </authorList>
    </citation>
    <scope>NUCLEOTIDE SEQUENCE [LARGE SCALE GENOMIC DNA]</scope>
    <source>
        <strain evidence="1 2">IT104</strain>
    </source>
</reference>
<dbReference type="AlphaFoldDB" id="A0A397JGN0"/>
<organism evidence="1 2">
    <name type="scientific">Diversispora epigaea</name>
    <dbReference type="NCBI Taxonomy" id="1348612"/>
    <lineage>
        <taxon>Eukaryota</taxon>
        <taxon>Fungi</taxon>
        <taxon>Fungi incertae sedis</taxon>
        <taxon>Mucoromycota</taxon>
        <taxon>Glomeromycotina</taxon>
        <taxon>Glomeromycetes</taxon>
        <taxon>Diversisporales</taxon>
        <taxon>Diversisporaceae</taxon>
        <taxon>Diversispora</taxon>
    </lineage>
</organism>
<protein>
    <submittedName>
        <fullName evidence="1">Uncharacterized protein</fullName>
    </submittedName>
</protein>
<proteinExistence type="predicted"/>
<accession>A0A397JGN0</accession>
<comment type="caution">
    <text evidence="1">The sequence shown here is derived from an EMBL/GenBank/DDBJ whole genome shotgun (WGS) entry which is preliminary data.</text>
</comment>
<dbReference type="Proteomes" id="UP000266861">
    <property type="component" value="Unassembled WGS sequence"/>
</dbReference>
<keyword evidence="2" id="KW-1185">Reference proteome</keyword>
<dbReference type="STRING" id="1348612.A0A397JGN0"/>
<dbReference type="OrthoDB" id="2422354at2759"/>
<evidence type="ECO:0000313" key="1">
    <source>
        <dbReference type="EMBL" id="RHZ87449.1"/>
    </source>
</evidence>
<gene>
    <name evidence="1" type="ORF">Glove_34g11</name>
</gene>